<dbReference type="SUPFAM" id="SSF53448">
    <property type="entry name" value="Nucleotide-diphospho-sugar transferases"/>
    <property type="match status" value="1"/>
</dbReference>
<dbReference type="PATRIC" id="fig|1184267.3.peg.1498"/>
<dbReference type="EC" id="2.7.7.9" evidence="2"/>
<evidence type="ECO:0000256" key="9">
    <source>
        <dbReference type="ARBA" id="ARBA00048128"/>
    </source>
</evidence>
<feature type="domain" description="Nucleotidyl transferase" evidence="10">
    <location>
        <begin position="13"/>
        <end position="278"/>
    </location>
</feature>
<dbReference type="InterPro" id="IPR029044">
    <property type="entry name" value="Nucleotide-diphossugar_trans"/>
</dbReference>
<dbReference type="KEGG" id="bex:A11Q_1482"/>
<dbReference type="PANTHER" id="PTHR43197:SF1">
    <property type="entry name" value="UTP--GLUCOSE-1-PHOSPHATE URIDYLYLTRANSFERASE"/>
    <property type="match status" value="1"/>
</dbReference>
<keyword evidence="12" id="KW-1185">Reference proteome</keyword>
<keyword evidence="5" id="KW-0548">Nucleotidyltransferase</keyword>
<dbReference type="CDD" id="cd02541">
    <property type="entry name" value="UGPase_prokaryotic"/>
    <property type="match status" value="1"/>
</dbReference>
<evidence type="ECO:0000256" key="7">
    <source>
        <dbReference type="ARBA" id="ARBA00031959"/>
    </source>
</evidence>
<reference evidence="11 12" key="1">
    <citation type="journal article" date="2013" name="ISME J.">
        <title>By their genes ye shall know them: genomic signatures of predatory bacteria.</title>
        <authorList>
            <person name="Pasternak Z."/>
            <person name="Pietrokovski S."/>
            <person name="Rotem O."/>
            <person name="Gophna U."/>
            <person name="Lurie-Weinberger M.N."/>
            <person name="Jurkevitch E."/>
        </authorList>
    </citation>
    <scope>NUCLEOTIDE SEQUENCE [LARGE SCALE GENOMIC DNA]</scope>
    <source>
        <strain evidence="11 12">JSS</strain>
    </source>
</reference>
<name>M4V900_9BACT</name>
<dbReference type="eggNOG" id="COG1210">
    <property type="taxonomic scope" value="Bacteria"/>
</dbReference>
<evidence type="ECO:0000256" key="1">
    <source>
        <dbReference type="ARBA" id="ARBA00006890"/>
    </source>
</evidence>
<evidence type="ECO:0000313" key="11">
    <source>
        <dbReference type="EMBL" id="AGH95698.1"/>
    </source>
</evidence>
<dbReference type="EMBL" id="CP003537">
    <property type="protein sequence ID" value="AGH95698.1"/>
    <property type="molecule type" value="Genomic_DNA"/>
</dbReference>
<sequence>MTASMNKNTKVTKAIIPAAGLGTRFFPATKTIPKEMLPIVDKPTILYVIEEAIQAGIEDIVLIQGRGKTAIEDFFDISYELEDKLVKDGKEDILQSIHQIRSSVNIISLRQKSALGLGHAVRCAKPVVGDESFAVLLGDEITLSQNRDHNVTAFLCDQYSSTQKSSVWVLPIDPKDSHKYGIVDVGPDKQNLASGKTVLGVVEKPATDKAPSHWALPGRYVFDAKIFDYLDKIEAGKNGEIQLSDAMNLLAQAGGLNAYSFDSRRYDAGDKLGFLIANVDLALEREDLREDLLQYLKGKLKL</sequence>
<evidence type="ECO:0000256" key="3">
    <source>
        <dbReference type="ARBA" id="ARBA00019048"/>
    </source>
</evidence>
<keyword evidence="4" id="KW-0808">Transferase</keyword>
<comment type="catalytic activity">
    <reaction evidence="9">
        <text>alpha-D-glucose 1-phosphate + UTP + H(+) = UDP-alpha-D-glucose + diphosphate</text>
        <dbReference type="Rhea" id="RHEA:19889"/>
        <dbReference type="ChEBI" id="CHEBI:15378"/>
        <dbReference type="ChEBI" id="CHEBI:33019"/>
        <dbReference type="ChEBI" id="CHEBI:46398"/>
        <dbReference type="ChEBI" id="CHEBI:58601"/>
        <dbReference type="ChEBI" id="CHEBI:58885"/>
        <dbReference type="EC" id="2.7.7.9"/>
    </reaction>
</comment>
<organism evidence="11 12">
    <name type="scientific">Pseudobdellovibrio exovorus JSS</name>
    <dbReference type="NCBI Taxonomy" id="1184267"/>
    <lineage>
        <taxon>Bacteria</taxon>
        <taxon>Pseudomonadati</taxon>
        <taxon>Bdellovibrionota</taxon>
        <taxon>Bdellovibrionia</taxon>
        <taxon>Bdellovibrionales</taxon>
        <taxon>Pseudobdellovibrionaceae</taxon>
        <taxon>Pseudobdellovibrio</taxon>
    </lineage>
</organism>
<evidence type="ECO:0000259" key="10">
    <source>
        <dbReference type="Pfam" id="PF00483"/>
    </source>
</evidence>
<dbReference type="Proteomes" id="UP000012040">
    <property type="component" value="Chromosome"/>
</dbReference>
<dbReference type="InterPro" id="IPR005771">
    <property type="entry name" value="GalU_uridylyltTrfase_bac/arc"/>
</dbReference>
<evidence type="ECO:0000256" key="2">
    <source>
        <dbReference type="ARBA" id="ARBA00012415"/>
    </source>
</evidence>
<evidence type="ECO:0000256" key="5">
    <source>
        <dbReference type="ARBA" id="ARBA00022695"/>
    </source>
</evidence>
<dbReference type="AlphaFoldDB" id="M4V900"/>
<dbReference type="Gene3D" id="3.90.550.10">
    <property type="entry name" value="Spore Coat Polysaccharide Biosynthesis Protein SpsA, Chain A"/>
    <property type="match status" value="1"/>
</dbReference>
<proteinExistence type="inferred from homology"/>
<gene>
    <name evidence="11" type="ORF">A11Q_1482</name>
</gene>
<dbReference type="HOGENOM" id="CLU_029499_1_0_7"/>
<evidence type="ECO:0000256" key="4">
    <source>
        <dbReference type="ARBA" id="ARBA00022679"/>
    </source>
</evidence>
<dbReference type="GO" id="GO:0003983">
    <property type="term" value="F:UTP:glucose-1-phosphate uridylyltransferase activity"/>
    <property type="evidence" value="ECO:0007669"/>
    <property type="project" value="UniProtKB-EC"/>
</dbReference>
<dbReference type="STRING" id="1184267.A11Q_1482"/>
<evidence type="ECO:0000256" key="6">
    <source>
        <dbReference type="ARBA" id="ARBA00031455"/>
    </source>
</evidence>
<comment type="similarity">
    <text evidence="1">Belongs to the UDPGP type 2 family.</text>
</comment>
<evidence type="ECO:0000313" key="12">
    <source>
        <dbReference type="Proteomes" id="UP000012040"/>
    </source>
</evidence>
<protein>
    <recommendedName>
        <fullName evidence="3">UTP--glucose-1-phosphate uridylyltransferase</fullName>
        <ecNumber evidence="2">2.7.7.9</ecNumber>
    </recommendedName>
    <alternativeName>
        <fullName evidence="6">Alpha-D-glucosyl-1-phosphate uridylyltransferase</fullName>
    </alternativeName>
    <alternativeName>
        <fullName evidence="7">UDP-glucose pyrophosphorylase</fullName>
    </alternativeName>
    <alternativeName>
        <fullName evidence="8">Uridine diphosphoglucose pyrophosphorylase</fullName>
    </alternativeName>
</protein>
<dbReference type="InterPro" id="IPR005835">
    <property type="entry name" value="NTP_transferase_dom"/>
</dbReference>
<evidence type="ECO:0000256" key="8">
    <source>
        <dbReference type="ARBA" id="ARBA00032341"/>
    </source>
</evidence>
<accession>M4V900</accession>
<dbReference type="GO" id="GO:0006011">
    <property type="term" value="P:UDP-alpha-D-glucose metabolic process"/>
    <property type="evidence" value="ECO:0007669"/>
    <property type="project" value="InterPro"/>
</dbReference>
<dbReference type="Pfam" id="PF00483">
    <property type="entry name" value="NTP_transferase"/>
    <property type="match status" value="1"/>
</dbReference>
<dbReference type="PANTHER" id="PTHR43197">
    <property type="entry name" value="UTP--GLUCOSE-1-PHOSPHATE URIDYLYLTRANSFERASE"/>
    <property type="match status" value="1"/>
</dbReference>